<dbReference type="EMBL" id="JAUHPV010000007">
    <property type="protein sequence ID" value="MDN4473655.1"/>
    <property type="molecule type" value="Genomic_DNA"/>
</dbReference>
<keyword evidence="3" id="KW-1185">Reference proteome</keyword>
<comment type="caution">
    <text evidence="2">The sequence shown here is derived from an EMBL/GenBank/DDBJ whole genome shotgun (WGS) entry which is preliminary data.</text>
</comment>
<dbReference type="Proteomes" id="UP001172738">
    <property type="component" value="Unassembled WGS sequence"/>
</dbReference>
<dbReference type="SUPFAM" id="SSF159659">
    <property type="entry name" value="Cgl1923-like"/>
    <property type="match status" value="1"/>
</dbReference>
<dbReference type="InterPro" id="IPR038389">
    <property type="entry name" value="PSMG2_sf"/>
</dbReference>
<dbReference type="PIRSF" id="PIRSF028754">
    <property type="entry name" value="UCP028754"/>
    <property type="match status" value="1"/>
</dbReference>
<dbReference type="Pfam" id="PF09754">
    <property type="entry name" value="PAC2"/>
    <property type="match status" value="1"/>
</dbReference>
<sequence length="306" mass="34007">METKLVTWDPDGVAAWAEEAPSEGAVLLHALRGFIDAGKTGRLVAEHVHDMGEPVRLATFDIDELLDYRSRRPEMTFSINEWTDYDEPYLALDMVRDAEGTPFLMLHGFEPDIRWEAYIRAVRDVVERLGIGLVLGTHGVPMAAPHTRALGVTVHGTSQELLPDQPSMFGTVSVPASAQNLLEYRFGQWGLDVVNVAVHVPHYLAQSSYPQAAQRALTALEDLSGLVLEPQGLDAEADRAEEEITRQLTESEEVQALVAALEEQFDAFQESRDDEMLQDGLIPSADELGAEFEKYLRQHGRDFPQG</sequence>
<dbReference type="InterPro" id="IPR019151">
    <property type="entry name" value="Proteasome_assmbl_chaperone_2"/>
</dbReference>
<dbReference type="RefSeq" id="WP_301129396.1">
    <property type="nucleotide sequence ID" value="NZ_JAUHPV010000007.1"/>
</dbReference>
<dbReference type="Gene3D" id="3.40.50.10900">
    <property type="entry name" value="PAC-like subunit"/>
    <property type="match status" value="1"/>
</dbReference>
<feature type="coiled-coil region" evidence="1">
    <location>
        <begin position="237"/>
        <end position="271"/>
    </location>
</feature>
<accession>A0ABT8G3E6</accession>
<name>A0ABT8G3E6_9MICO</name>
<evidence type="ECO:0000313" key="3">
    <source>
        <dbReference type="Proteomes" id="UP001172738"/>
    </source>
</evidence>
<dbReference type="Gene3D" id="1.10.287.100">
    <property type="match status" value="1"/>
</dbReference>
<gene>
    <name evidence="2" type="ORF">QQX04_11685</name>
</gene>
<organism evidence="2 3">
    <name type="scientific">Demequina zhanjiangensis</name>
    <dbReference type="NCBI Taxonomy" id="3051659"/>
    <lineage>
        <taxon>Bacteria</taxon>
        <taxon>Bacillati</taxon>
        <taxon>Actinomycetota</taxon>
        <taxon>Actinomycetes</taxon>
        <taxon>Micrococcales</taxon>
        <taxon>Demequinaceae</taxon>
        <taxon>Demequina</taxon>
    </lineage>
</organism>
<evidence type="ECO:0000313" key="2">
    <source>
        <dbReference type="EMBL" id="MDN4473655.1"/>
    </source>
</evidence>
<protein>
    <submittedName>
        <fullName evidence="2">PAC2 family protein</fullName>
    </submittedName>
</protein>
<dbReference type="InterPro" id="IPR008492">
    <property type="entry name" value="Rv2714-like"/>
</dbReference>
<reference evidence="2" key="1">
    <citation type="submission" date="2023-06" db="EMBL/GenBank/DDBJ databases">
        <title>SYSU T00b26.</title>
        <authorList>
            <person name="Gao L."/>
            <person name="Fang B.-Z."/>
            <person name="Li W.-J."/>
        </authorList>
    </citation>
    <scope>NUCLEOTIDE SEQUENCE</scope>
    <source>
        <strain evidence="2">SYSU T00b26</strain>
    </source>
</reference>
<proteinExistence type="predicted"/>
<keyword evidence="1" id="KW-0175">Coiled coil</keyword>
<evidence type="ECO:0000256" key="1">
    <source>
        <dbReference type="SAM" id="Coils"/>
    </source>
</evidence>